<dbReference type="GO" id="GO:0070475">
    <property type="term" value="P:rRNA base methylation"/>
    <property type="evidence" value="ECO:0007669"/>
    <property type="project" value="TreeGrafter"/>
</dbReference>
<dbReference type="Pfam" id="PF05958">
    <property type="entry name" value="tRNA_U5-meth_tr"/>
    <property type="match status" value="1"/>
</dbReference>
<evidence type="ECO:0000256" key="3">
    <source>
        <dbReference type="ARBA" id="ARBA00022691"/>
    </source>
</evidence>
<dbReference type="Proteomes" id="UP000177067">
    <property type="component" value="Unassembled WGS sequence"/>
</dbReference>
<dbReference type="SUPFAM" id="SSF50249">
    <property type="entry name" value="Nucleic acid-binding proteins"/>
    <property type="match status" value="1"/>
</dbReference>
<dbReference type="InterPro" id="IPR012340">
    <property type="entry name" value="NA-bd_OB-fold"/>
</dbReference>
<dbReference type="InterPro" id="IPR029063">
    <property type="entry name" value="SAM-dependent_MTases_sf"/>
</dbReference>
<feature type="binding site" evidence="4">
    <location>
        <position position="347"/>
    </location>
    <ligand>
        <name>S-adenosyl-L-methionine</name>
        <dbReference type="ChEBI" id="CHEBI:59789"/>
    </ligand>
</feature>
<protein>
    <recommendedName>
        <fullName evidence="8">TRAM domain-containing protein</fullName>
    </recommendedName>
</protein>
<dbReference type="InterPro" id="IPR010280">
    <property type="entry name" value="U5_MeTrfase_fam"/>
</dbReference>
<dbReference type="Gene3D" id="2.40.50.1070">
    <property type="match status" value="1"/>
</dbReference>
<dbReference type="PROSITE" id="PS01230">
    <property type="entry name" value="TRMA_1"/>
    <property type="match status" value="1"/>
</dbReference>
<dbReference type="Gene3D" id="2.40.50.140">
    <property type="entry name" value="Nucleic acid-binding proteins"/>
    <property type="match status" value="1"/>
</dbReference>
<gene>
    <name evidence="6" type="ORF">A2725_03095</name>
</gene>
<dbReference type="AlphaFoldDB" id="A0A1F6LH53"/>
<dbReference type="Gene3D" id="3.40.50.150">
    <property type="entry name" value="Vaccinia Virus protein VP39"/>
    <property type="match status" value="1"/>
</dbReference>
<dbReference type="PANTHER" id="PTHR11061">
    <property type="entry name" value="RNA M5U METHYLTRANSFERASE"/>
    <property type="match status" value="1"/>
</dbReference>
<evidence type="ECO:0000313" key="7">
    <source>
        <dbReference type="Proteomes" id="UP000177067"/>
    </source>
</evidence>
<evidence type="ECO:0000256" key="1">
    <source>
        <dbReference type="ARBA" id="ARBA00022603"/>
    </source>
</evidence>
<keyword evidence="1 4" id="KW-0489">Methyltransferase</keyword>
<reference evidence="6 7" key="1">
    <citation type="journal article" date="2016" name="Nat. Commun.">
        <title>Thousands of microbial genomes shed light on interconnected biogeochemical processes in an aquifer system.</title>
        <authorList>
            <person name="Anantharaman K."/>
            <person name="Brown C.T."/>
            <person name="Hug L.A."/>
            <person name="Sharon I."/>
            <person name="Castelle C.J."/>
            <person name="Probst A.J."/>
            <person name="Thomas B.C."/>
            <person name="Singh A."/>
            <person name="Wilkins M.J."/>
            <person name="Karaoz U."/>
            <person name="Brodie E.L."/>
            <person name="Williams K.H."/>
            <person name="Hubbard S.S."/>
            <person name="Banfield J.F."/>
        </authorList>
    </citation>
    <scope>NUCLEOTIDE SEQUENCE [LARGE SCALE GENOMIC DNA]</scope>
</reference>
<evidence type="ECO:0000256" key="2">
    <source>
        <dbReference type="ARBA" id="ARBA00022679"/>
    </source>
</evidence>
<accession>A0A1F6LH53</accession>
<comment type="caution">
    <text evidence="6">The sequence shown here is derived from an EMBL/GenBank/DDBJ whole genome shotgun (WGS) entry which is preliminary data.</text>
</comment>
<evidence type="ECO:0000256" key="4">
    <source>
        <dbReference type="PROSITE-ProRule" id="PRU01024"/>
    </source>
</evidence>
<keyword evidence="2 4" id="KW-0808">Transferase</keyword>
<dbReference type="PANTHER" id="PTHR11061:SF30">
    <property type="entry name" value="TRNA (URACIL(54)-C(5))-METHYLTRANSFERASE"/>
    <property type="match status" value="1"/>
</dbReference>
<sequence length="415" mass="47081">MPQTHIEKLIFGGQALTRIDGKAVFVWGALPDEEVEIEYINEKKNFAEAIATKILKPSIDRVPPRETNFLATSPWQILSWSAENKWKQQIAIETYGRHGGLILQDNKPAIAYDEKQYEYRNKIEFYFDSLPNGKTSLAFLERGNIKKIPVKDSALAKPILNKYAQYILAQINKNNINPLSLDKLVLKTNQKNQVIAGLFSHKKIDDIEILLNDELIGFGIYSSPNNQPILTKGQLFLEENILQSKLKYDLFSFFQINQPMFEMALKDIAVFAGPKTALIDYYAGVGAISLPISQNRESTQLIDSNCNAIEIAEQNIALNKLTNCEATCAKSEEMLEKISNDKIIILDPPRAGLDKKLINRLLTKRPPRIIYLSCDLSTQARDIYHLGQAYKVSFLKLYNFFPKTPHIEGLCVLDL</sequence>
<dbReference type="SUPFAM" id="SSF53335">
    <property type="entry name" value="S-adenosyl-L-methionine-dependent methyltransferases"/>
    <property type="match status" value="1"/>
</dbReference>
<feature type="active site" evidence="5">
    <location>
        <position position="374"/>
    </location>
</feature>
<name>A0A1F6LH53_9BACT</name>
<organism evidence="6 7">
    <name type="scientific">Candidatus Magasanikbacteria bacterium RIFCSPHIGHO2_01_FULL_33_34</name>
    <dbReference type="NCBI Taxonomy" id="1798671"/>
    <lineage>
        <taxon>Bacteria</taxon>
        <taxon>Candidatus Magasanikiibacteriota</taxon>
    </lineage>
</organism>
<evidence type="ECO:0008006" key="8">
    <source>
        <dbReference type="Google" id="ProtNLM"/>
    </source>
</evidence>
<dbReference type="PROSITE" id="PS51687">
    <property type="entry name" value="SAM_MT_RNA_M5U"/>
    <property type="match status" value="1"/>
</dbReference>
<feature type="binding site" evidence="4">
    <location>
        <position position="255"/>
    </location>
    <ligand>
        <name>S-adenosyl-L-methionine</name>
        <dbReference type="ChEBI" id="CHEBI:59789"/>
    </ligand>
</feature>
<dbReference type="EMBL" id="MFPS01000009">
    <property type="protein sequence ID" value="OGH58659.1"/>
    <property type="molecule type" value="Genomic_DNA"/>
</dbReference>
<comment type="similarity">
    <text evidence="4">Belongs to the class I-like SAM-binding methyltransferase superfamily. RNA M5U methyltransferase family.</text>
</comment>
<keyword evidence="3 4" id="KW-0949">S-adenosyl-L-methionine</keyword>
<feature type="binding site" evidence="4">
    <location>
        <position position="303"/>
    </location>
    <ligand>
        <name>S-adenosyl-L-methionine</name>
        <dbReference type="ChEBI" id="CHEBI:59789"/>
    </ligand>
</feature>
<proteinExistence type="inferred from homology"/>
<dbReference type="GO" id="GO:0070041">
    <property type="term" value="F:rRNA (uridine-C5-)-methyltransferase activity"/>
    <property type="evidence" value="ECO:0007669"/>
    <property type="project" value="TreeGrafter"/>
</dbReference>
<feature type="active site" description="Nucleophile" evidence="4">
    <location>
        <position position="374"/>
    </location>
</feature>
<evidence type="ECO:0000313" key="6">
    <source>
        <dbReference type="EMBL" id="OGH58659.1"/>
    </source>
</evidence>
<dbReference type="InterPro" id="IPR030390">
    <property type="entry name" value="MeTrfase_TrmA_AS"/>
</dbReference>
<evidence type="ECO:0000256" key="5">
    <source>
        <dbReference type="PROSITE-ProRule" id="PRU10015"/>
    </source>
</evidence>
<feature type="binding site" evidence="4">
    <location>
        <position position="282"/>
    </location>
    <ligand>
        <name>S-adenosyl-L-methionine</name>
        <dbReference type="ChEBI" id="CHEBI:59789"/>
    </ligand>
</feature>